<dbReference type="InterPro" id="IPR036397">
    <property type="entry name" value="RNaseH_sf"/>
</dbReference>
<protein>
    <recommendedName>
        <fullName evidence="1">Tc1-like transposase DDE domain-containing protein</fullName>
    </recommendedName>
</protein>
<dbReference type="Proteomes" id="UP000807025">
    <property type="component" value="Unassembled WGS sequence"/>
</dbReference>
<dbReference type="AlphaFoldDB" id="A0A9P6DCG3"/>
<dbReference type="Pfam" id="PF13358">
    <property type="entry name" value="DDE_3"/>
    <property type="match status" value="1"/>
</dbReference>
<reference evidence="2" key="1">
    <citation type="submission" date="2020-11" db="EMBL/GenBank/DDBJ databases">
        <authorList>
            <consortium name="DOE Joint Genome Institute"/>
            <person name="Ahrendt S."/>
            <person name="Riley R."/>
            <person name="Andreopoulos W."/>
            <person name="Labutti K."/>
            <person name="Pangilinan J."/>
            <person name="Ruiz-Duenas F.J."/>
            <person name="Barrasa J.M."/>
            <person name="Sanchez-Garcia M."/>
            <person name="Camarero S."/>
            <person name="Miyauchi S."/>
            <person name="Serrano A."/>
            <person name="Linde D."/>
            <person name="Babiker R."/>
            <person name="Drula E."/>
            <person name="Ayuso-Fernandez I."/>
            <person name="Pacheco R."/>
            <person name="Padilla G."/>
            <person name="Ferreira P."/>
            <person name="Barriuso J."/>
            <person name="Kellner H."/>
            <person name="Castanera R."/>
            <person name="Alfaro M."/>
            <person name="Ramirez L."/>
            <person name="Pisabarro A.G."/>
            <person name="Kuo A."/>
            <person name="Tritt A."/>
            <person name="Lipzen A."/>
            <person name="He G."/>
            <person name="Yan M."/>
            <person name="Ng V."/>
            <person name="Cullen D."/>
            <person name="Martin F."/>
            <person name="Rosso M.-N."/>
            <person name="Henrissat B."/>
            <person name="Hibbett D."/>
            <person name="Martinez A.T."/>
            <person name="Grigoriev I.V."/>
        </authorList>
    </citation>
    <scope>NUCLEOTIDE SEQUENCE</scope>
    <source>
        <strain evidence="2">ATCC 90797</strain>
    </source>
</reference>
<sequence length="122" mass="13970">LTREAIEHSHVKCTAFRYDYGIQYTARQTVFVDKSSFDHRTSVQGKAWAILGQRATRSAFFVQGQRCVSTLILRGSFMTVLFMEFIKGLLDKMEPFPGPNSVIVMDNARIHKNPELTELIEQ</sequence>
<dbReference type="OrthoDB" id="2266637at2759"/>
<feature type="domain" description="Tc1-like transposase DDE" evidence="1">
    <location>
        <begin position="29"/>
        <end position="122"/>
    </location>
</feature>
<comment type="caution">
    <text evidence="2">The sequence shown here is derived from an EMBL/GenBank/DDBJ whole genome shotgun (WGS) entry which is preliminary data.</text>
</comment>
<dbReference type="GO" id="GO:0003676">
    <property type="term" value="F:nucleic acid binding"/>
    <property type="evidence" value="ECO:0007669"/>
    <property type="project" value="InterPro"/>
</dbReference>
<evidence type="ECO:0000259" key="1">
    <source>
        <dbReference type="Pfam" id="PF13358"/>
    </source>
</evidence>
<accession>A0A9P6DCG3</accession>
<proteinExistence type="predicted"/>
<keyword evidence="3" id="KW-1185">Reference proteome</keyword>
<dbReference type="InterPro" id="IPR038717">
    <property type="entry name" value="Tc1-like_DDE_dom"/>
</dbReference>
<name>A0A9P6DCG3_PLEER</name>
<feature type="non-terminal residue" evidence="2">
    <location>
        <position position="122"/>
    </location>
</feature>
<evidence type="ECO:0000313" key="2">
    <source>
        <dbReference type="EMBL" id="KAF9490688.1"/>
    </source>
</evidence>
<feature type="non-terminal residue" evidence="2">
    <location>
        <position position="1"/>
    </location>
</feature>
<organism evidence="2 3">
    <name type="scientific">Pleurotus eryngii</name>
    <name type="common">Boletus of the steppes</name>
    <dbReference type="NCBI Taxonomy" id="5323"/>
    <lineage>
        <taxon>Eukaryota</taxon>
        <taxon>Fungi</taxon>
        <taxon>Dikarya</taxon>
        <taxon>Basidiomycota</taxon>
        <taxon>Agaricomycotina</taxon>
        <taxon>Agaricomycetes</taxon>
        <taxon>Agaricomycetidae</taxon>
        <taxon>Agaricales</taxon>
        <taxon>Pleurotineae</taxon>
        <taxon>Pleurotaceae</taxon>
        <taxon>Pleurotus</taxon>
    </lineage>
</organism>
<dbReference type="EMBL" id="MU154635">
    <property type="protein sequence ID" value="KAF9490688.1"/>
    <property type="molecule type" value="Genomic_DNA"/>
</dbReference>
<evidence type="ECO:0000313" key="3">
    <source>
        <dbReference type="Proteomes" id="UP000807025"/>
    </source>
</evidence>
<gene>
    <name evidence="2" type="ORF">BDN71DRAFT_1347833</name>
</gene>
<dbReference type="Gene3D" id="3.30.420.10">
    <property type="entry name" value="Ribonuclease H-like superfamily/Ribonuclease H"/>
    <property type="match status" value="1"/>
</dbReference>